<dbReference type="AlphaFoldDB" id="A0AB39XCG2"/>
<dbReference type="EMBL" id="CP165734">
    <property type="protein sequence ID" value="XDV55708.1"/>
    <property type="molecule type" value="Genomic_DNA"/>
</dbReference>
<organism evidence="1">
    <name type="scientific">Bradyrhizobium sp. LLZ17</name>
    <dbReference type="NCBI Taxonomy" id="3239388"/>
    <lineage>
        <taxon>Bacteria</taxon>
        <taxon>Pseudomonadati</taxon>
        <taxon>Pseudomonadota</taxon>
        <taxon>Alphaproteobacteria</taxon>
        <taxon>Hyphomicrobiales</taxon>
        <taxon>Nitrobacteraceae</taxon>
        <taxon>Bradyrhizobium</taxon>
    </lineage>
</organism>
<dbReference type="RefSeq" id="WP_369720154.1">
    <property type="nucleotide sequence ID" value="NZ_CP165734.1"/>
</dbReference>
<evidence type="ECO:0008006" key="2">
    <source>
        <dbReference type="Google" id="ProtNLM"/>
    </source>
</evidence>
<protein>
    <recommendedName>
        <fullName evidence="2">VRR-NUC domain-containing protein</fullName>
    </recommendedName>
</protein>
<accession>A0AB39XCG2</accession>
<sequence>MIVEINPPHGARIKAMQGVIATAPDGSRWILHGGRMSILRAHISEDQFDRSSSMKRVDVRFSDGSIAKYLPVANIDTSFRMLQDQMWAFVAECRRVRVHYSLGAAAAKQDQAVLNAEKSFPEPVGSYHVGPQAARKVKRQHGPVWHALVALLDGLNVRHSNSRVGRWGPDLRTIGNTPILFEIKVTPDASDIQRGIGQLFLYEKLLGRSHRKILVLPRRANDLDR</sequence>
<gene>
    <name evidence="1" type="ORF">AB8Z38_23500</name>
</gene>
<evidence type="ECO:0000313" key="1">
    <source>
        <dbReference type="EMBL" id="XDV55708.1"/>
    </source>
</evidence>
<reference evidence="1" key="1">
    <citation type="submission" date="2024-08" db="EMBL/GenBank/DDBJ databases">
        <authorList>
            <person name="Chaddad Z."/>
            <person name="Lamrabet M."/>
            <person name="Bouhnik O."/>
            <person name="Alami S."/>
            <person name="Wipf D."/>
            <person name="Courty P.E."/>
            <person name="Missbah El Idrissi M."/>
        </authorList>
    </citation>
    <scope>NUCLEOTIDE SEQUENCE</scope>
    <source>
        <strain evidence="1">LLZ17</strain>
    </source>
</reference>
<name>A0AB39XCG2_9BRAD</name>
<proteinExistence type="predicted"/>